<dbReference type="OrthoDB" id="1751331at2759"/>
<organism evidence="2 3">
    <name type="scientific">Artemisia annua</name>
    <name type="common">Sweet wormwood</name>
    <dbReference type="NCBI Taxonomy" id="35608"/>
    <lineage>
        <taxon>Eukaryota</taxon>
        <taxon>Viridiplantae</taxon>
        <taxon>Streptophyta</taxon>
        <taxon>Embryophyta</taxon>
        <taxon>Tracheophyta</taxon>
        <taxon>Spermatophyta</taxon>
        <taxon>Magnoliopsida</taxon>
        <taxon>eudicotyledons</taxon>
        <taxon>Gunneridae</taxon>
        <taxon>Pentapetalae</taxon>
        <taxon>asterids</taxon>
        <taxon>campanulids</taxon>
        <taxon>Asterales</taxon>
        <taxon>Asteraceae</taxon>
        <taxon>Asteroideae</taxon>
        <taxon>Anthemideae</taxon>
        <taxon>Artemisiinae</taxon>
        <taxon>Artemisia</taxon>
    </lineage>
</organism>
<dbReference type="Proteomes" id="UP000245207">
    <property type="component" value="Unassembled WGS sequence"/>
</dbReference>
<keyword evidence="3" id="KW-1185">Reference proteome</keyword>
<feature type="domain" description="Replication factor A C-terminal" evidence="1">
    <location>
        <begin position="71"/>
        <end position="113"/>
    </location>
</feature>
<dbReference type="InterPro" id="IPR013955">
    <property type="entry name" value="Rep_factor-A_C"/>
</dbReference>
<comment type="caution">
    <text evidence="2">The sequence shown here is derived from an EMBL/GenBank/DDBJ whole genome shotgun (WGS) entry which is preliminary data.</text>
</comment>
<evidence type="ECO:0000313" key="2">
    <source>
        <dbReference type="EMBL" id="PWA77129.1"/>
    </source>
</evidence>
<reference evidence="2 3" key="1">
    <citation type="journal article" date="2018" name="Mol. Plant">
        <title>The genome of Artemisia annua provides insight into the evolution of Asteraceae family and artemisinin biosynthesis.</title>
        <authorList>
            <person name="Shen Q."/>
            <person name="Zhang L."/>
            <person name="Liao Z."/>
            <person name="Wang S."/>
            <person name="Yan T."/>
            <person name="Shi P."/>
            <person name="Liu M."/>
            <person name="Fu X."/>
            <person name="Pan Q."/>
            <person name="Wang Y."/>
            <person name="Lv Z."/>
            <person name="Lu X."/>
            <person name="Zhang F."/>
            <person name="Jiang W."/>
            <person name="Ma Y."/>
            <person name="Chen M."/>
            <person name="Hao X."/>
            <person name="Li L."/>
            <person name="Tang Y."/>
            <person name="Lv G."/>
            <person name="Zhou Y."/>
            <person name="Sun X."/>
            <person name="Brodelius P.E."/>
            <person name="Rose J.K.C."/>
            <person name="Tang K."/>
        </authorList>
    </citation>
    <scope>NUCLEOTIDE SEQUENCE [LARGE SCALE GENOMIC DNA]</scope>
    <source>
        <strain evidence="3">cv. Huhao1</strain>
        <tissue evidence="2">Leaf</tissue>
    </source>
</reference>
<evidence type="ECO:0000313" key="3">
    <source>
        <dbReference type="Proteomes" id="UP000245207"/>
    </source>
</evidence>
<dbReference type="EMBL" id="PKPP01002171">
    <property type="protein sequence ID" value="PWA77129.1"/>
    <property type="molecule type" value="Genomic_DNA"/>
</dbReference>
<dbReference type="InterPro" id="IPR012340">
    <property type="entry name" value="NA-bd_OB-fold"/>
</dbReference>
<name>A0A2U1NUD7_ARTAN</name>
<dbReference type="SUPFAM" id="SSF50249">
    <property type="entry name" value="Nucleic acid-binding proteins"/>
    <property type="match status" value="1"/>
</dbReference>
<proteinExistence type="predicted"/>
<accession>A0A2U1NUD7</accession>
<protein>
    <submittedName>
        <fullName evidence="2">Nucleic acid-binding, OB-fold</fullName>
    </submittedName>
</protein>
<dbReference type="STRING" id="35608.A0A2U1NUD7"/>
<dbReference type="Pfam" id="PF08646">
    <property type="entry name" value="Rep_fac-A_C"/>
    <property type="match status" value="1"/>
</dbReference>
<dbReference type="Gene3D" id="2.40.50.140">
    <property type="entry name" value="Nucleic acid-binding proteins"/>
    <property type="match status" value="1"/>
</dbReference>
<dbReference type="AlphaFoldDB" id="A0A2U1NUD7"/>
<sequence length="123" mass="13551">MFVFTCTDVIRQVVACDDIDCYDKNGKFGKKKPVTLLDAKKKVGEVTMVADLANACKLEVTVLLLFSSALLWYILSAKFSNVSGADWFSVFSDDAENIIGCSADELEKMKSQLTKASWAPKLP</sequence>
<gene>
    <name evidence="2" type="ORF">CTI12_AA195250</name>
</gene>
<evidence type="ECO:0000259" key="1">
    <source>
        <dbReference type="Pfam" id="PF08646"/>
    </source>
</evidence>